<dbReference type="EMBL" id="FOCG01000001">
    <property type="protein sequence ID" value="SEM63626.1"/>
    <property type="molecule type" value="Genomic_DNA"/>
</dbReference>
<sequence length="166" mass="19694">MLPVRGVKVLQIENIYELPDFLDEYLVDVQKRTINKIETETIFEGIKHDYFEDVIIPENERKEVTIKRIIRYQRVVNELKKEHKYKCQLCGDTFLMDNGNYYCEAHHIKELSNNGTQDKTNVLILCPKHHRMFHYSKKMITITNDTENGKRVITIGNITYSYPVIL</sequence>
<evidence type="ECO:0000259" key="1">
    <source>
        <dbReference type="SMART" id="SM00507"/>
    </source>
</evidence>
<organism evidence="2 3">
    <name type="scientific">Hydrogenoanaerobacterium saccharovorans</name>
    <dbReference type="NCBI Taxonomy" id="474960"/>
    <lineage>
        <taxon>Bacteria</taxon>
        <taxon>Bacillati</taxon>
        <taxon>Bacillota</taxon>
        <taxon>Clostridia</taxon>
        <taxon>Eubacteriales</taxon>
        <taxon>Oscillospiraceae</taxon>
        <taxon>Hydrogenoanaerobacterium</taxon>
    </lineage>
</organism>
<feature type="domain" description="HNH nuclease" evidence="1">
    <location>
        <begin position="74"/>
        <end position="131"/>
    </location>
</feature>
<dbReference type="GO" id="GO:0004519">
    <property type="term" value="F:endonuclease activity"/>
    <property type="evidence" value="ECO:0007669"/>
    <property type="project" value="InterPro"/>
</dbReference>
<gene>
    <name evidence="2" type="ORF">SAMN05216180_0998</name>
</gene>
<dbReference type="InterPro" id="IPR002711">
    <property type="entry name" value="HNH"/>
</dbReference>
<dbReference type="Proteomes" id="UP000199158">
    <property type="component" value="Unassembled WGS sequence"/>
</dbReference>
<evidence type="ECO:0000313" key="2">
    <source>
        <dbReference type="EMBL" id="SEM63626.1"/>
    </source>
</evidence>
<name>A0A1H7ZZF9_9FIRM</name>
<protein>
    <submittedName>
        <fullName evidence="2">5-methylcytosine-specific restriction enzyme A</fullName>
    </submittedName>
</protein>
<dbReference type="InterPro" id="IPR003615">
    <property type="entry name" value="HNH_nuc"/>
</dbReference>
<dbReference type="SMART" id="SM00507">
    <property type="entry name" value="HNHc"/>
    <property type="match status" value="1"/>
</dbReference>
<accession>A0A1H7ZZF9</accession>
<reference evidence="2 3" key="1">
    <citation type="submission" date="2016-10" db="EMBL/GenBank/DDBJ databases">
        <authorList>
            <person name="de Groot N.N."/>
        </authorList>
    </citation>
    <scope>NUCLEOTIDE SEQUENCE [LARGE SCALE GENOMIC DNA]</scope>
    <source>
        <strain evidence="2 3">CGMCC 1.5070</strain>
    </source>
</reference>
<keyword evidence="3" id="KW-1185">Reference proteome</keyword>
<evidence type="ECO:0000313" key="3">
    <source>
        <dbReference type="Proteomes" id="UP000199158"/>
    </source>
</evidence>
<dbReference type="GO" id="GO:0008270">
    <property type="term" value="F:zinc ion binding"/>
    <property type="evidence" value="ECO:0007669"/>
    <property type="project" value="InterPro"/>
</dbReference>
<dbReference type="GO" id="GO:0003676">
    <property type="term" value="F:nucleic acid binding"/>
    <property type="evidence" value="ECO:0007669"/>
    <property type="project" value="InterPro"/>
</dbReference>
<proteinExistence type="predicted"/>
<dbReference type="AlphaFoldDB" id="A0A1H7ZZF9"/>
<dbReference type="STRING" id="474960.SAMN05216180_0998"/>
<dbReference type="Gene3D" id="1.10.30.50">
    <property type="match status" value="1"/>
</dbReference>
<dbReference type="CDD" id="cd00085">
    <property type="entry name" value="HNHc"/>
    <property type="match status" value="1"/>
</dbReference>
<dbReference type="Pfam" id="PF01844">
    <property type="entry name" value="HNH"/>
    <property type="match status" value="1"/>
</dbReference>